<dbReference type="SUPFAM" id="SSF109709">
    <property type="entry name" value="KorB DNA-binding domain-like"/>
    <property type="match status" value="1"/>
</dbReference>
<proteinExistence type="predicted"/>
<feature type="region of interest" description="Disordered" evidence="1">
    <location>
        <begin position="96"/>
        <end position="142"/>
    </location>
</feature>
<evidence type="ECO:0000313" key="2">
    <source>
        <dbReference type="EMBL" id="CAI8743619.1"/>
    </source>
</evidence>
<dbReference type="EMBL" id="OX458332">
    <property type="protein sequence ID" value="CAI8743619.1"/>
    <property type="molecule type" value="Genomic_DNA"/>
</dbReference>
<name>A0AA35XTY2_METCP</name>
<gene>
    <name evidence="2" type="ORF">MCNOR_0510</name>
</gene>
<dbReference type="AlphaFoldDB" id="A0AA35XTY2"/>
<accession>A0AA35XTY2</accession>
<feature type="compositionally biased region" description="Basic residues" evidence="1">
    <location>
        <begin position="103"/>
        <end position="116"/>
    </location>
</feature>
<dbReference type="Proteomes" id="UP001158598">
    <property type="component" value="Chromosome"/>
</dbReference>
<protein>
    <submittedName>
        <fullName evidence="2">Uncharacterized protein</fullName>
    </submittedName>
</protein>
<evidence type="ECO:0000256" key="1">
    <source>
        <dbReference type="SAM" id="MobiDB-lite"/>
    </source>
</evidence>
<reference evidence="2" key="1">
    <citation type="submission" date="2023-03" db="EMBL/GenBank/DDBJ databases">
        <authorList>
            <person name="Pearce D."/>
        </authorList>
    </citation>
    <scope>NUCLEOTIDE SEQUENCE</scope>
    <source>
        <strain evidence="2">Mc</strain>
    </source>
</reference>
<sequence length="142" mass="15713">MLGLGEAKSLRKIAAREGIDNGCVSRMVNLTTLVPDIVVAVLEDALSNSITLFDLAMSIRRHHLWLADPLALYGVENARLDLFEIHLRRLRGQACRAHEGRPGRRRGPRRISRRQRVLGAQGGPLVASAGPCQAARDRHPDR</sequence>
<evidence type="ECO:0000313" key="3">
    <source>
        <dbReference type="Proteomes" id="UP001158598"/>
    </source>
</evidence>
<organism evidence="2 3">
    <name type="scientific">Methylococcus capsulatus</name>
    <dbReference type="NCBI Taxonomy" id="414"/>
    <lineage>
        <taxon>Bacteria</taxon>
        <taxon>Pseudomonadati</taxon>
        <taxon>Pseudomonadota</taxon>
        <taxon>Gammaproteobacteria</taxon>
        <taxon>Methylococcales</taxon>
        <taxon>Methylococcaceae</taxon>
        <taxon>Methylococcus</taxon>
    </lineage>
</organism>